<keyword evidence="1" id="KW-0472">Membrane</keyword>
<keyword evidence="1" id="KW-1133">Transmembrane helix</keyword>
<feature type="transmembrane region" description="Helical" evidence="1">
    <location>
        <begin position="54"/>
        <end position="71"/>
    </location>
</feature>
<keyword evidence="3" id="KW-1185">Reference proteome</keyword>
<dbReference type="EMBL" id="JAKUML010000022">
    <property type="protein sequence ID" value="MCJ8147408.1"/>
    <property type="molecule type" value="Genomic_DNA"/>
</dbReference>
<protein>
    <submittedName>
        <fullName evidence="2">Uncharacterized protein</fullName>
    </submittedName>
</protein>
<dbReference type="Proteomes" id="UP001139701">
    <property type="component" value="Unassembled WGS sequence"/>
</dbReference>
<reference evidence="2" key="1">
    <citation type="submission" date="2022-02" db="EMBL/GenBank/DDBJ databases">
        <title>Acinetobacter A3.8 sp. nov., isolated from Sediment (Zhairuo Island).</title>
        <authorList>
            <person name="Zheng K."/>
        </authorList>
    </citation>
    <scope>NUCLEOTIDE SEQUENCE</scope>
    <source>
        <strain evidence="2">A3.8</strain>
    </source>
</reference>
<dbReference type="RefSeq" id="WP_241573539.1">
    <property type="nucleotide sequence ID" value="NZ_JAKUML010000022.1"/>
</dbReference>
<feature type="transmembrane region" description="Helical" evidence="1">
    <location>
        <begin position="117"/>
        <end position="138"/>
    </location>
</feature>
<gene>
    <name evidence="2" type="ORF">MKI79_11015</name>
</gene>
<dbReference type="AlphaFoldDB" id="A0A9X1WZE5"/>
<evidence type="ECO:0000313" key="3">
    <source>
        <dbReference type="Proteomes" id="UP001139701"/>
    </source>
</evidence>
<accession>A0A9X1WZE5</accession>
<name>A0A9X1WZE5_9GAMM</name>
<organism evidence="2 3">
    <name type="scientific">Acinetobacter sedimenti</name>
    <dbReference type="NCBI Taxonomy" id="2919922"/>
    <lineage>
        <taxon>Bacteria</taxon>
        <taxon>Pseudomonadati</taxon>
        <taxon>Pseudomonadota</taxon>
        <taxon>Gammaproteobacteria</taxon>
        <taxon>Moraxellales</taxon>
        <taxon>Moraxellaceae</taxon>
        <taxon>Acinetobacter</taxon>
    </lineage>
</organism>
<keyword evidence="1" id="KW-0812">Transmembrane</keyword>
<evidence type="ECO:0000256" key="1">
    <source>
        <dbReference type="SAM" id="Phobius"/>
    </source>
</evidence>
<feature type="transmembrane region" description="Helical" evidence="1">
    <location>
        <begin position="92"/>
        <end position="111"/>
    </location>
</feature>
<evidence type="ECO:0000313" key="2">
    <source>
        <dbReference type="EMBL" id="MCJ8147408.1"/>
    </source>
</evidence>
<proteinExistence type="predicted"/>
<comment type="caution">
    <text evidence="2">The sequence shown here is derived from an EMBL/GenBank/DDBJ whole genome shotgun (WGS) entry which is preliminary data.</text>
</comment>
<sequence>MAESNSTEQNTTENQGFVIPQANEATQQATTAVTQTAQAVGIPTIQEQTGSRDLAIGGGIIVVLLIAFFFAKQGFTNSLVKKRVSPSKASMAGWWLFIFLSAIAIGAVLAAVNPAKFLSLTILAPLGVVALVSAFLSFKSSQA</sequence>